<dbReference type="Gene3D" id="3.40.50.1240">
    <property type="entry name" value="Phosphoglycerate mutase-like"/>
    <property type="match status" value="1"/>
</dbReference>
<dbReference type="EMBL" id="JAZHXJ010000077">
    <property type="protein sequence ID" value="KAL1876419.1"/>
    <property type="molecule type" value="Genomic_DNA"/>
</dbReference>
<dbReference type="InterPro" id="IPR013078">
    <property type="entry name" value="His_Pase_superF_clade-1"/>
</dbReference>
<dbReference type="PANTHER" id="PTHR48100">
    <property type="entry name" value="BROAD-SPECIFICITY PHOSPHATASE YOR283W-RELATED"/>
    <property type="match status" value="1"/>
</dbReference>
<dbReference type="InterPro" id="IPR029033">
    <property type="entry name" value="His_PPase_superfam"/>
</dbReference>
<evidence type="ECO:0000313" key="1">
    <source>
        <dbReference type="EMBL" id="KAL1876419.1"/>
    </source>
</evidence>
<sequence length="263" mass="29332">MSTPRVFIIRHGETEWSLNGRHTGTTDIPLTANGEKRIKATGRALVGPDRLIVPKKLAHIYVSPRKRAQRTFELLGLELGETLPWSQLGDGDSDVGRRKCDATIQVTEDIREWDYGDYEGITTPEIRKIRKAQGLPEKWDIWRDGCPGGESPQDVTLRIDRLIAEIRKNWHGPAMADPKDQGSKPDVLIIAHGHILRAFAQRWVGKSLEDGPTFLLEAGGVGTLSYEHHNIQEPAILLGGSFVVDIVDKKETELEEAKKSSAH</sequence>
<evidence type="ECO:0000313" key="2">
    <source>
        <dbReference type="Proteomes" id="UP001586593"/>
    </source>
</evidence>
<name>A0ABR3XL39_9PEZI</name>
<dbReference type="SMART" id="SM00855">
    <property type="entry name" value="PGAM"/>
    <property type="match status" value="1"/>
</dbReference>
<dbReference type="SUPFAM" id="SSF53254">
    <property type="entry name" value="Phosphoglycerate mutase-like"/>
    <property type="match status" value="1"/>
</dbReference>
<dbReference type="CDD" id="cd07067">
    <property type="entry name" value="HP_PGM_like"/>
    <property type="match status" value="1"/>
</dbReference>
<reference evidence="1 2" key="1">
    <citation type="journal article" date="2024" name="Commun. Biol.">
        <title>Comparative genomic analysis of thermophilic fungi reveals convergent evolutionary adaptations and gene losses.</title>
        <authorList>
            <person name="Steindorff A.S."/>
            <person name="Aguilar-Pontes M.V."/>
            <person name="Robinson A.J."/>
            <person name="Andreopoulos B."/>
            <person name="LaButti K."/>
            <person name="Kuo A."/>
            <person name="Mondo S."/>
            <person name="Riley R."/>
            <person name="Otillar R."/>
            <person name="Haridas S."/>
            <person name="Lipzen A."/>
            <person name="Grimwood J."/>
            <person name="Schmutz J."/>
            <person name="Clum A."/>
            <person name="Reid I.D."/>
            <person name="Moisan M.C."/>
            <person name="Butler G."/>
            <person name="Nguyen T.T.M."/>
            <person name="Dewar K."/>
            <person name="Conant G."/>
            <person name="Drula E."/>
            <person name="Henrissat B."/>
            <person name="Hansel C."/>
            <person name="Singer S."/>
            <person name="Hutchinson M.I."/>
            <person name="de Vries R.P."/>
            <person name="Natvig D.O."/>
            <person name="Powell A.J."/>
            <person name="Tsang A."/>
            <person name="Grigoriev I.V."/>
        </authorList>
    </citation>
    <scope>NUCLEOTIDE SEQUENCE [LARGE SCALE GENOMIC DNA]</scope>
    <source>
        <strain evidence="1 2">ATCC 24622</strain>
    </source>
</reference>
<comment type="caution">
    <text evidence="1">The sequence shown here is derived from an EMBL/GenBank/DDBJ whole genome shotgun (WGS) entry which is preliminary data.</text>
</comment>
<dbReference type="PANTHER" id="PTHR48100:SF15">
    <property type="entry name" value="SEDOHEPTULOSE 1,7-BISPHOSPHATASE"/>
    <property type="match status" value="1"/>
</dbReference>
<evidence type="ECO:0008006" key="3">
    <source>
        <dbReference type="Google" id="ProtNLM"/>
    </source>
</evidence>
<dbReference type="Pfam" id="PF00300">
    <property type="entry name" value="His_Phos_1"/>
    <property type="match status" value="2"/>
</dbReference>
<keyword evidence="2" id="KW-1185">Reference proteome</keyword>
<accession>A0ABR3XL39</accession>
<gene>
    <name evidence="1" type="ORF">VTK73DRAFT_9358</name>
</gene>
<proteinExistence type="predicted"/>
<protein>
    <recommendedName>
        <fullName evidence="3">Phosphoglycerate mutase</fullName>
    </recommendedName>
</protein>
<dbReference type="InterPro" id="IPR050275">
    <property type="entry name" value="PGM_Phosphatase"/>
</dbReference>
<dbReference type="Proteomes" id="UP001586593">
    <property type="component" value="Unassembled WGS sequence"/>
</dbReference>
<organism evidence="1 2">
    <name type="scientific">Phialemonium thermophilum</name>
    <dbReference type="NCBI Taxonomy" id="223376"/>
    <lineage>
        <taxon>Eukaryota</taxon>
        <taxon>Fungi</taxon>
        <taxon>Dikarya</taxon>
        <taxon>Ascomycota</taxon>
        <taxon>Pezizomycotina</taxon>
        <taxon>Sordariomycetes</taxon>
        <taxon>Sordariomycetidae</taxon>
        <taxon>Cephalothecales</taxon>
        <taxon>Cephalothecaceae</taxon>
        <taxon>Phialemonium</taxon>
    </lineage>
</organism>